<proteinExistence type="predicted"/>
<name>A0A0E9PSF0_ANGAN</name>
<dbReference type="EMBL" id="GBXM01101814">
    <property type="protein sequence ID" value="JAH06763.1"/>
    <property type="molecule type" value="Transcribed_RNA"/>
</dbReference>
<protein>
    <submittedName>
        <fullName evidence="1">Uncharacterized protein</fullName>
    </submittedName>
</protein>
<reference evidence="1" key="2">
    <citation type="journal article" date="2015" name="Fish Shellfish Immunol.">
        <title>Early steps in the European eel (Anguilla anguilla)-Vibrio vulnificus interaction in the gills: Role of the RtxA13 toxin.</title>
        <authorList>
            <person name="Callol A."/>
            <person name="Pajuelo D."/>
            <person name="Ebbesson L."/>
            <person name="Teles M."/>
            <person name="MacKenzie S."/>
            <person name="Amaro C."/>
        </authorList>
    </citation>
    <scope>NUCLEOTIDE SEQUENCE</scope>
</reference>
<accession>A0A0E9PSF0</accession>
<dbReference type="AlphaFoldDB" id="A0A0E9PSF0"/>
<sequence length="58" mass="6869">MFLRRTAGRNDLAFFVVVINIFSRLYQEIVFNCIVGRNVLQNDLCRNKCVLNIFQMEL</sequence>
<evidence type="ECO:0000313" key="1">
    <source>
        <dbReference type="EMBL" id="JAH06763.1"/>
    </source>
</evidence>
<organism evidence="1">
    <name type="scientific">Anguilla anguilla</name>
    <name type="common">European freshwater eel</name>
    <name type="synonym">Muraena anguilla</name>
    <dbReference type="NCBI Taxonomy" id="7936"/>
    <lineage>
        <taxon>Eukaryota</taxon>
        <taxon>Metazoa</taxon>
        <taxon>Chordata</taxon>
        <taxon>Craniata</taxon>
        <taxon>Vertebrata</taxon>
        <taxon>Euteleostomi</taxon>
        <taxon>Actinopterygii</taxon>
        <taxon>Neopterygii</taxon>
        <taxon>Teleostei</taxon>
        <taxon>Anguilliformes</taxon>
        <taxon>Anguillidae</taxon>
        <taxon>Anguilla</taxon>
    </lineage>
</organism>
<reference evidence="1" key="1">
    <citation type="submission" date="2014-11" db="EMBL/GenBank/DDBJ databases">
        <authorList>
            <person name="Amaro Gonzalez C."/>
        </authorList>
    </citation>
    <scope>NUCLEOTIDE SEQUENCE</scope>
</reference>